<keyword evidence="3" id="KW-1185">Reference proteome</keyword>
<evidence type="ECO:0000256" key="1">
    <source>
        <dbReference type="SAM" id="SignalP"/>
    </source>
</evidence>
<organism evidence="2 3">
    <name type="scientific">Candidatus Dehalogenimonas loeffleri</name>
    <dbReference type="NCBI Taxonomy" id="3127115"/>
    <lineage>
        <taxon>Bacteria</taxon>
        <taxon>Bacillati</taxon>
        <taxon>Chloroflexota</taxon>
        <taxon>Dehalococcoidia</taxon>
        <taxon>Dehalococcoidales</taxon>
        <taxon>Dehalococcoidaceae</taxon>
        <taxon>Dehalogenimonas</taxon>
    </lineage>
</organism>
<proteinExistence type="predicted"/>
<keyword evidence="1" id="KW-0732">Signal</keyword>
<accession>A0ABZ2J599</accession>
<gene>
    <name evidence="2" type="ORF">V8247_03755</name>
</gene>
<evidence type="ECO:0000313" key="2">
    <source>
        <dbReference type="EMBL" id="WWX26092.1"/>
    </source>
</evidence>
<evidence type="ECO:0008006" key="4">
    <source>
        <dbReference type="Google" id="ProtNLM"/>
    </source>
</evidence>
<dbReference type="Proteomes" id="UP001375370">
    <property type="component" value="Chromosome"/>
</dbReference>
<dbReference type="EMBL" id="CP146612">
    <property type="protein sequence ID" value="WWX26092.1"/>
    <property type="molecule type" value="Genomic_DNA"/>
</dbReference>
<evidence type="ECO:0000313" key="3">
    <source>
        <dbReference type="Proteomes" id="UP001375370"/>
    </source>
</evidence>
<feature type="signal peptide" evidence="1">
    <location>
        <begin position="1"/>
        <end position="25"/>
    </location>
</feature>
<name>A0ABZ2J599_9CHLR</name>
<feature type="chain" id="PRO_5046135178" description="Lipocalin-like domain-containing protein" evidence="1">
    <location>
        <begin position="26"/>
        <end position="232"/>
    </location>
</feature>
<dbReference type="PROSITE" id="PS51257">
    <property type="entry name" value="PROKAR_LIPOPROTEIN"/>
    <property type="match status" value="1"/>
</dbReference>
<protein>
    <recommendedName>
        <fullName evidence="4">Lipocalin-like domain-containing protein</fullName>
    </recommendedName>
</protein>
<sequence length="232" mass="25632">MAIPRKYLVPVIMLLAGLVAFSGCANPSVAVSSHIDDLDLTGVWHQVVDVIDVQEETARLDTFNLLTDADGDIQKLSLKFYGYDTDGSPKFYSAEMNSAGQLVVKTLVTTSVLEYRHPLGILAELDAVGIAALERGDGGLAVQIRFQRNDIGYTYDYVDVFHLAHGHLRQLELIRLSSNYYSCTIEYFRLQKSDSGINTTPPMPVPPGERTGQVWFLTEDINRATDVVYLGG</sequence>
<dbReference type="RefSeq" id="WP_338738913.1">
    <property type="nucleotide sequence ID" value="NZ_CP146612.1"/>
</dbReference>
<reference evidence="2 3" key="1">
    <citation type="submission" date="2024-03" db="EMBL/GenBank/DDBJ databases">
        <title>A Dehalogenimonas Isolated from Estuarine Sediments Dihaloeliminates Chlorinated Alkanes.</title>
        <authorList>
            <person name="Yang Y."/>
            <person name="Wang H."/>
        </authorList>
    </citation>
    <scope>NUCLEOTIDE SEQUENCE [LARGE SCALE GENOMIC DNA]</scope>
    <source>
        <strain evidence="2 3">W</strain>
    </source>
</reference>